<proteinExistence type="predicted"/>
<protein>
    <recommendedName>
        <fullName evidence="4">Transmembrane protein 164</fullName>
    </recommendedName>
</protein>
<dbReference type="EMBL" id="CATQJA010002665">
    <property type="protein sequence ID" value="CAJ0583942.1"/>
    <property type="molecule type" value="Genomic_DNA"/>
</dbReference>
<feature type="non-terminal residue" evidence="2">
    <location>
        <position position="286"/>
    </location>
</feature>
<feature type="transmembrane region" description="Helical" evidence="1">
    <location>
        <begin position="132"/>
        <end position="151"/>
    </location>
</feature>
<evidence type="ECO:0000256" key="1">
    <source>
        <dbReference type="SAM" id="Phobius"/>
    </source>
</evidence>
<reference evidence="2" key="1">
    <citation type="submission" date="2023-06" db="EMBL/GenBank/DDBJ databases">
        <authorList>
            <person name="Delattre M."/>
        </authorList>
    </citation>
    <scope>NUCLEOTIDE SEQUENCE</scope>
    <source>
        <strain evidence="2">AF72</strain>
    </source>
</reference>
<evidence type="ECO:0000313" key="3">
    <source>
        <dbReference type="Proteomes" id="UP001177023"/>
    </source>
</evidence>
<organism evidence="2 3">
    <name type="scientific">Mesorhabditis spiculigera</name>
    <dbReference type="NCBI Taxonomy" id="96644"/>
    <lineage>
        <taxon>Eukaryota</taxon>
        <taxon>Metazoa</taxon>
        <taxon>Ecdysozoa</taxon>
        <taxon>Nematoda</taxon>
        <taxon>Chromadorea</taxon>
        <taxon>Rhabditida</taxon>
        <taxon>Rhabditina</taxon>
        <taxon>Rhabditomorpha</taxon>
        <taxon>Rhabditoidea</taxon>
        <taxon>Rhabditidae</taxon>
        <taxon>Mesorhabditinae</taxon>
        <taxon>Mesorhabditis</taxon>
    </lineage>
</organism>
<dbReference type="Proteomes" id="UP001177023">
    <property type="component" value="Unassembled WGS sequence"/>
</dbReference>
<gene>
    <name evidence="2" type="ORF">MSPICULIGERA_LOCUS22010</name>
</gene>
<sequence>MKVNATKPMTIADIFWEVAIAGVNHSIEGNGGPLCISFMPTWQRYLESLIFVPIASYIAYRLWPYLDLNFTCDPRDASRSPVLTWYSLIFGAEIAYKLISKTGIFLLNPCHITTIMQLWLLASDGKSKRECFIYRLMIYFSTGAIFALAFPVLNSRELPGEVLIYYVQHIAIVLVPPYLLYHKGAFEAEKVDDFVWPVFALCLFLLYHYVVLQFLGLYTGVNLNNTLCPAISDPFRSRFYRMCAIGHQFLLVPILSKTHSFLGNIVASIQWEYYQWKQYSIAAKTD</sequence>
<comment type="caution">
    <text evidence="2">The sequence shown here is derived from an EMBL/GenBank/DDBJ whole genome shotgun (WGS) entry which is preliminary data.</text>
</comment>
<dbReference type="Pfam" id="PF14808">
    <property type="entry name" value="TMEM164"/>
    <property type="match status" value="1"/>
</dbReference>
<dbReference type="PANTHER" id="PTHR20948">
    <property type="entry name" value="TRANSMEMBRANE PROTEIN 164"/>
    <property type="match status" value="1"/>
</dbReference>
<keyword evidence="1" id="KW-0812">Transmembrane</keyword>
<keyword evidence="3" id="KW-1185">Reference proteome</keyword>
<dbReference type="PANTHER" id="PTHR20948:SF2">
    <property type="entry name" value="TRANSMEMBRANE PROTEIN 164"/>
    <property type="match status" value="1"/>
</dbReference>
<feature type="transmembrane region" description="Helical" evidence="1">
    <location>
        <begin position="163"/>
        <end position="182"/>
    </location>
</feature>
<accession>A0AA36DAN6</accession>
<dbReference type="InterPro" id="IPR026508">
    <property type="entry name" value="TMEM164"/>
</dbReference>
<evidence type="ECO:0008006" key="4">
    <source>
        <dbReference type="Google" id="ProtNLM"/>
    </source>
</evidence>
<name>A0AA36DAN6_9BILA</name>
<dbReference type="AlphaFoldDB" id="A0AA36DAN6"/>
<keyword evidence="1" id="KW-1133">Transmembrane helix</keyword>
<keyword evidence="1" id="KW-0472">Membrane</keyword>
<evidence type="ECO:0000313" key="2">
    <source>
        <dbReference type="EMBL" id="CAJ0583942.1"/>
    </source>
</evidence>
<feature type="transmembrane region" description="Helical" evidence="1">
    <location>
        <begin position="194"/>
        <end position="218"/>
    </location>
</feature>